<evidence type="ECO:0000256" key="4">
    <source>
        <dbReference type="ARBA" id="ARBA00022723"/>
    </source>
</evidence>
<feature type="binding site" evidence="9">
    <location>
        <position position="99"/>
    </location>
    <ligand>
        <name>Ni(2+)</name>
        <dbReference type="ChEBI" id="CHEBI:49786"/>
    </ligand>
</feature>
<dbReference type="Proteomes" id="UP001209694">
    <property type="component" value="Unassembled WGS sequence"/>
</dbReference>
<dbReference type="GO" id="GO:0016151">
    <property type="term" value="F:nickel cation binding"/>
    <property type="evidence" value="ECO:0007669"/>
    <property type="project" value="UniProtKB-UniRule"/>
</dbReference>
<dbReference type="GO" id="GO:0010309">
    <property type="term" value="F:acireductone dioxygenase [iron(II)-requiring] activity"/>
    <property type="evidence" value="ECO:0007669"/>
    <property type="project" value="UniProtKB-UniRule"/>
</dbReference>
<feature type="binding site" evidence="9">
    <location>
        <position position="97"/>
    </location>
    <ligand>
        <name>Fe(2+)</name>
        <dbReference type="ChEBI" id="CHEBI:29033"/>
    </ligand>
</feature>
<dbReference type="SUPFAM" id="SSF51182">
    <property type="entry name" value="RmlC-like cupins"/>
    <property type="match status" value="1"/>
</dbReference>
<comment type="function">
    <text evidence="9">Catalyzes 2 different reactions between oxygene and the acireductone 1,2-dihydroxy-3-keto-5-methylthiopentene (DHK-MTPene) depending upon the metal bound in the active site. Fe-containing acireductone dioxygenase (Fe-ARD) produces formate and 2-keto-4-methylthiobutyrate (KMTB), the alpha-ketoacid precursor of methionine in the methionine recycle pathway. Ni-containing acireductone dioxygenase (Ni-ARD) produces methylthiopropionate, carbon monoxide and formate, and does not lie on the methionine recycle pathway.</text>
</comment>
<dbReference type="InterPro" id="IPR004313">
    <property type="entry name" value="ARD"/>
</dbReference>
<comment type="catalytic activity">
    <reaction evidence="1 9">
        <text>1,2-dihydroxy-5-(methylsulfanyl)pent-1-en-3-one + O2 = 4-methylsulfanyl-2-oxobutanoate + formate + 2 H(+)</text>
        <dbReference type="Rhea" id="RHEA:24504"/>
        <dbReference type="ChEBI" id="CHEBI:15378"/>
        <dbReference type="ChEBI" id="CHEBI:15379"/>
        <dbReference type="ChEBI" id="CHEBI:15740"/>
        <dbReference type="ChEBI" id="CHEBI:16723"/>
        <dbReference type="ChEBI" id="CHEBI:49252"/>
        <dbReference type="EC" id="1.13.11.54"/>
    </reaction>
</comment>
<organism evidence="10 11">
    <name type="scientific">Leptospira levettii</name>
    <dbReference type="NCBI Taxonomy" id="2023178"/>
    <lineage>
        <taxon>Bacteria</taxon>
        <taxon>Pseudomonadati</taxon>
        <taxon>Spirochaetota</taxon>
        <taxon>Spirochaetia</taxon>
        <taxon>Leptospirales</taxon>
        <taxon>Leptospiraceae</taxon>
        <taxon>Leptospira</taxon>
    </lineage>
</organism>
<comment type="cofactor">
    <cofactor evidence="9">
        <name>Ni(2+)</name>
        <dbReference type="ChEBI" id="CHEBI:49786"/>
    </cofactor>
    <text evidence="9">Binds 1 nickel ion per monomer.</text>
</comment>
<evidence type="ECO:0000256" key="5">
    <source>
        <dbReference type="ARBA" id="ARBA00022964"/>
    </source>
</evidence>
<dbReference type="EMBL" id="JAMQQD010000002">
    <property type="protein sequence ID" value="MCW7515368.1"/>
    <property type="molecule type" value="Genomic_DNA"/>
</dbReference>
<gene>
    <name evidence="9" type="primary">mtnD</name>
    <name evidence="10" type="ORF">ND810_09385</name>
</gene>
<feature type="binding site" evidence="9">
    <location>
        <position position="99"/>
    </location>
    <ligand>
        <name>Fe(2+)</name>
        <dbReference type="ChEBI" id="CHEBI:29033"/>
    </ligand>
</feature>
<evidence type="ECO:0000313" key="10">
    <source>
        <dbReference type="EMBL" id="MCW7515368.1"/>
    </source>
</evidence>
<reference evidence="10" key="1">
    <citation type="submission" date="2022-06" db="EMBL/GenBank/DDBJ databases">
        <title>Leptospira isolates from biofilms formed at urban environments.</title>
        <authorList>
            <person name="Ribeiro P.S."/>
            <person name="Sousa T."/>
            <person name="Carvalho N."/>
            <person name="Aburjaile F."/>
            <person name="Neves F."/>
            <person name="Oliveira D."/>
            <person name="Blanco L."/>
            <person name="Lima J."/>
            <person name="Costa F."/>
            <person name="Brenig B."/>
            <person name="Soares S."/>
            <person name="Ramos R."/>
            <person name="Goes-Neto A."/>
            <person name="Matiuzzi M."/>
            <person name="Azevedo V."/>
            <person name="Ristow P."/>
        </authorList>
    </citation>
    <scope>NUCLEOTIDE SEQUENCE</scope>
    <source>
        <strain evidence="10">VSF7</strain>
    </source>
</reference>
<dbReference type="CDD" id="cd02232">
    <property type="entry name" value="cupin_ARD"/>
    <property type="match status" value="1"/>
</dbReference>
<evidence type="ECO:0000256" key="9">
    <source>
        <dbReference type="HAMAP-Rule" id="MF_01682"/>
    </source>
</evidence>
<feature type="binding site" evidence="9">
    <location>
        <position position="141"/>
    </location>
    <ligand>
        <name>Fe(2+)</name>
        <dbReference type="ChEBI" id="CHEBI:29033"/>
    </ligand>
</feature>
<dbReference type="GeneID" id="93341693"/>
<keyword evidence="6 9" id="KW-0560">Oxidoreductase</keyword>
<evidence type="ECO:0000256" key="3">
    <source>
        <dbReference type="ARBA" id="ARBA00022605"/>
    </source>
</evidence>
<feature type="site" description="Important to generate the dianion" evidence="9">
    <location>
        <position position="105"/>
    </location>
</feature>
<dbReference type="Gene3D" id="2.60.120.10">
    <property type="entry name" value="Jelly Rolls"/>
    <property type="match status" value="1"/>
</dbReference>
<dbReference type="InterPro" id="IPR023956">
    <property type="entry name" value="ARD_bac"/>
</dbReference>
<dbReference type="AlphaFoldDB" id="A0A2N0AZ55"/>
<evidence type="ECO:0000256" key="2">
    <source>
        <dbReference type="ARBA" id="ARBA00022596"/>
    </source>
</evidence>
<dbReference type="EC" id="1.13.11.53" evidence="9"/>
<keyword evidence="8 9" id="KW-0486">Methionine biosynthesis</keyword>
<protein>
    <recommendedName>
        <fullName evidence="9">Acireductone dioxygenase</fullName>
    </recommendedName>
    <alternativeName>
        <fullName evidence="9">1,2-dihydroxy-3-keto-5-methylthiopentene dioxygenase</fullName>
        <shortName evidence="9">DHK-MTPene dioxygenase</shortName>
    </alternativeName>
    <alternativeName>
        <fullName evidence="9">Acireductone dioxygenase (Fe(2+)-requiring)</fullName>
        <shortName evidence="9">ARD'</shortName>
        <shortName evidence="9">Fe-ARD</shortName>
        <ecNumber evidence="9">1.13.11.54</ecNumber>
    </alternativeName>
    <alternativeName>
        <fullName evidence="9">Acireductone dioxygenase (Ni(2+)-requiring)</fullName>
        <shortName evidence="9">ARD</shortName>
        <shortName evidence="9">Ni-ARD</shortName>
        <ecNumber evidence="9">1.13.11.53</ecNumber>
    </alternativeName>
</protein>
<evidence type="ECO:0000256" key="1">
    <source>
        <dbReference type="ARBA" id="ARBA00000428"/>
    </source>
</evidence>
<dbReference type="GO" id="GO:0019284">
    <property type="term" value="P:L-methionine salvage from S-adenosylmethionine"/>
    <property type="evidence" value="ECO:0007669"/>
    <property type="project" value="InterPro"/>
</dbReference>
<dbReference type="GO" id="GO:0010308">
    <property type="term" value="F:acireductone dioxygenase (Ni2+-requiring) activity"/>
    <property type="evidence" value="ECO:0007669"/>
    <property type="project" value="UniProtKB-UniRule"/>
</dbReference>
<evidence type="ECO:0000256" key="6">
    <source>
        <dbReference type="ARBA" id="ARBA00023002"/>
    </source>
</evidence>
<dbReference type="HAMAP" id="MF_01682">
    <property type="entry name" value="Salvage_MtnD"/>
    <property type="match status" value="1"/>
</dbReference>
<comment type="catalytic activity">
    <reaction evidence="9">
        <text>1,2-dihydroxy-5-(methylsulfanyl)pent-1-en-3-one + O2 = 3-(methylsulfanyl)propanoate + CO + formate + 2 H(+)</text>
        <dbReference type="Rhea" id="RHEA:14161"/>
        <dbReference type="ChEBI" id="CHEBI:15378"/>
        <dbReference type="ChEBI" id="CHEBI:15379"/>
        <dbReference type="ChEBI" id="CHEBI:15740"/>
        <dbReference type="ChEBI" id="CHEBI:17245"/>
        <dbReference type="ChEBI" id="CHEBI:49016"/>
        <dbReference type="ChEBI" id="CHEBI:49252"/>
        <dbReference type="EC" id="1.13.11.53"/>
    </reaction>
</comment>
<keyword evidence="5 9" id="KW-0223">Dioxygenase</keyword>
<evidence type="ECO:0000256" key="8">
    <source>
        <dbReference type="ARBA" id="ARBA00023167"/>
    </source>
</evidence>
<comment type="similarity">
    <text evidence="9">Belongs to the acireductone dioxygenase (ARD) family.</text>
</comment>
<comment type="caution">
    <text evidence="9">Lacks conserved residue(s) required for the propagation of feature annotation.</text>
</comment>
<evidence type="ECO:0000256" key="7">
    <source>
        <dbReference type="ARBA" id="ARBA00023004"/>
    </source>
</evidence>
<dbReference type="PANTHER" id="PTHR23418">
    <property type="entry name" value="ACIREDUCTONE DIOXYGENASE"/>
    <property type="match status" value="1"/>
</dbReference>
<feature type="binding site" evidence="9">
    <location>
        <position position="103"/>
    </location>
    <ligand>
        <name>Fe(2+)</name>
        <dbReference type="ChEBI" id="CHEBI:29033"/>
    </ligand>
</feature>
<comment type="cofactor">
    <cofactor evidence="9">
        <name>Fe(2+)</name>
        <dbReference type="ChEBI" id="CHEBI:29033"/>
    </cofactor>
    <text evidence="9">Binds 1 Fe(2+) cation per monomer.</text>
</comment>
<sequence length="177" mass="20262">MATIVRKNETIQDKDQVKAFLTQKGLVYESYKTPESLDLILGQKGLSDAEKEEILSGLEYRFDQLKKEHGYKANDLVVLHDEVPGINDMLAKFDKLHIHTDEEVRYIIDGSGIFGFIIDGERFEVHVGKGDFISIPANTNHWFTLDKNLRIKAVRYFKDNSGWTPVYVDESKVLINA</sequence>
<proteinExistence type="inferred from homology"/>
<dbReference type="RefSeq" id="WP_100726530.1">
    <property type="nucleotide sequence ID" value="NZ_JAIZBN010000001.1"/>
</dbReference>
<keyword evidence="2 9" id="KW-0533">Nickel</keyword>
<keyword evidence="7 9" id="KW-0408">Iron</keyword>
<evidence type="ECO:0000313" key="11">
    <source>
        <dbReference type="Proteomes" id="UP001209694"/>
    </source>
</evidence>
<dbReference type="InterPro" id="IPR011051">
    <property type="entry name" value="RmlC_Cupin_sf"/>
</dbReference>
<dbReference type="GO" id="GO:0019509">
    <property type="term" value="P:L-methionine salvage from methylthioadenosine"/>
    <property type="evidence" value="ECO:0007669"/>
    <property type="project" value="UniProtKB-UniRule"/>
</dbReference>
<dbReference type="Pfam" id="PF03079">
    <property type="entry name" value="ARD"/>
    <property type="match status" value="1"/>
</dbReference>
<feature type="binding site" evidence="9">
    <location>
        <position position="141"/>
    </location>
    <ligand>
        <name>Ni(2+)</name>
        <dbReference type="ChEBI" id="CHEBI:49786"/>
    </ligand>
</feature>
<comment type="subunit">
    <text evidence="9">Monomer.</text>
</comment>
<accession>A0A2N0AZ55</accession>
<comment type="caution">
    <text evidence="10">The sequence shown here is derived from an EMBL/GenBank/DDBJ whole genome shotgun (WGS) entry which is preliminary data.</text>
</comment>
<comment type="pathway">
    <text evidence="9">Amino-acid biosynthesis; L-methionine biosynthesis via salvage pathway; L-methionine from S-methyl-5-thio-alpha-D-ribose 1-phosphate: step 5/6.</text>
</comment>
<name>A0A2N0AZ55_9LEPT</name>
<keyword evidence="4 9" id="KW-0479">Metal-binding</keyword>
<feature type="binding site" evidence="9">
    <location>
        <position position="97"/>
    </location>
    <ligand>
        <name>Ni(2+)</name>
        <dbReference type="ChEBI" id="CHEBI:49786"/>
    </ligand>
</feature>
<keyword evidence="3 9" id="KW-0028">Amino-acid biosynthesis</keyword>
<feature type="binding site" evidence="9">
    <location>
        <position position="103"/>
    </location>
    <ligand>
        <name>Ni(2+)</name>
        <dbReference type="ChEBI" id="CHEBI:49786"/>
    </ligand>
</feature>
<dbReference type="GO" id="GO:0005506">
    <property type="term" value="F:iron ion binding"/>
    <property type="evidence" value="ECO:0007669"/>
    <property type="project" value="UniProtKB-UniRule"/>
</dbReference>
<dbReference type="EC" id="1.13.11.54" evidence="9"/>
<dbReference type="InterPro" id="IPR014710">
    <property type="entry name" value="RmlC-like_jellyroll"/>
</dbReference>
<dbReference type="PANTHER" id="PTHR23418:SF0">
    <property type="entry name" value="ACIREDUCTONE DIOXYGENASE"/>
    <property type="match status" value="1"/>
</dbReference>